<evidence type="ECO:0000259" key="1">
    <source>
        <dbReference type="SMART" id="SM00829"/>
    </source>
</evidence>
<evidence type="ECO:0000313" key="2">
    <source>
        <dbReference type="EMBL" id="KRL98980.1"/>
    </source>
</evidence>
<accession>A0A0R1V1I4</accession>
<dbReference type="InterPro" id="IPR011032">
    <property type="entry name" value="GroES-like_sf"/>
</dbReference>
<dbReference type="Pfam" id="PF08240">
    <property type="entry name" value="ADH_N"/>
    <property type="match status" value="1"/>
</dbReference>
<dbReference type="GO" id="GO:0043957">
    <property type="term" value="F:acryloyl-CoA reductase (NADPH) activity"/>
    <property type="evidence" value="ECO:0007669"/>
    <property type="project" value="TreeGrafter"/>
</dbReference>
<dbReference type="Proteomes" id="UP000051166">
    <property type="component" value="Unassembled WGS sequence"/>
</dbReference>
<dbReference type="OrthoDB" id="9782155at2"/>
<dbReference type="InterPro" id="IPR013149">
    <property type="entry name" value="ADH-like_C"/>
</dbReference>
<comment type="caution">
    <text evidence="2">The sequence shown here is derived from an EMBL/GenBank/DDBJ whole genome shotgun (WGS) entry which is preliminary data.</text>
</comment>
<dbReference type="InterPro" id="IPR036291">
    <property type="entry name" value="NAD(P)-bd_dom_sf"/>
</dbReference>
<proteinExistence type="predicted"/>
<organism evidence="2 3">
    <name type="scientific">Liquorilactobacillus satsumensis DSM 16230 = JCM 12392</name>
    <dbReference type="NCBI Taxonomy" id="1423801"/>
    <lineage>
        <taxon>Bacteria</taxon>
        <taxon>Bacillati</taxon>
        <taxon>Bacillota</taxon>
        <taxon>Bacilli</taxon>
        <taxon>Lactobacillales</taxon>
        <taxon>Lactobacillaceae</taxon>
        <taxon>Liquorilactobacillus</taxon>
    </lineage>
</organism>
<reference evidence="2 3" key="1">
    <citation type="journal article" date="2015" name="Genome Announc.">
        <title>Expanding the biotechnology potential of lactobacilli through comparative genomics of 213 strains and associated genera.</title>
        <authorList>
            <person name="Sun Z."/>
            <person name="Harris H.M."/>
            <person name="McCann A."/>
            <person name="Guo C."/>
            <person name="Argimon S."/>
            <person name="Zhang W."/>
            <person name="Yang X."/>
            <person name="Jeffery I.B."/>
            <person name="Cooney J.C."/>
            <person name="Kagawa T.F."/>
            <person name="Liu W."/>
            <person name="Song Y."/>
            <person name="Salvetti E."/>
            <person name="Wrobel A."/>
            <person name="Rasinkangas P."/>
            <person name="Parkhill J."/>
            <person name="Rea M.C."/>
            <person name="O'Sullivan O."/>
            <person name="Ritari J."/>
            <person name="Douillard F.P."/>
            <person name="Paul Ross R."/>
            <person name="Yang R."/>
            <person name="Briner A.E."/>
            <person name="Felis G.E."/>
            <person name="de Vos W.M."/>
            <person name="Barrangou R."/>
            <person name="Klaenhammer T.R."/>
            <person name="Caufield P.W."/>
            <person name="Cui Y."/>
            <person name="Zhang H."/>
            <person name="O'Toole P.W."/>
        </authorList>
    </citation>
    <scope>NUCLEOTIDE SEQUENCE [LARGE SCALE GENOMIC DNA]</scope>
    <source>
        <strain evidence="2 3">DSM 16230</strain>
    </source>
</reference>
<dbReference type="GeneID" id="98307703"/>
<dbReference type="RefSeq" id="WP_056960408.1">
    <property type="nucleotide sequence ID" value="NZ_AZFQ01000034.1"/>
</dbReference>
<dbReference type="InterPro" id="IPR051397">
    <property type="entry name" value="Zn-ADH-like_protein"/>
</dbReference>
<dbReference type="PANTHER" id="PTHR43677">
    <property type="entry name" value="SHORT-CHAIN DEHYDROGENASE/REDUCTASE"/>
    <property type="match status" value="1"/>
</dbReference>
<dbReference type="EMBL" id="AZFQ01000034">
    <property type="protein sequence ID" value="KRL98980.1"/>
    <property type="molecule type" value="Genomic_DNA"/>
</dbReference>
<dbReference type="NCBIfam" id="TIGR02823">
    <property type="entry name" value="oxido_YhdH"/>
    <property type="match status" value="1"/>
</dbReference>
<dbReference type="SUPFAM" id="SSF50129">
    <property type="entry name" value="GroES-like"/>
    <property type="match status" value="1"/>
</dbReference>
<dbReference type="Pfam" id="PF00107">
    <property type="entry name" value="ADH_zinc_N"/>
    <property type="match status" value="1"/>
</dbReference>
<keyword evidence="3" id="KW-1185">Reference proteome</keyword>
<dbReference type="SUPFAM" id="SSF51735">
    <property type="entry name" value="NAD(P)-binding Rossmann-fold domains"/>
    <property type="match status" value="1"/>
</dbReference>
<dbReference type="PATRIC" id="fig|1423801.4.peg.253"/>
<gene>
    <name evidence="2" type="ORF">FD50_GL000246</name>
</gene>
<dbReference type="InterPro" id="IPR020843">
    <property type="entry name" value="ER"/>
</dbReference>
<dbReference type="InterPro" id="IPR014188">
    <property type="entry name" value="Acrylyl-CoA_reductase_AcuI"/>
</dbReference>
<protein>
    <submittedName>
        <fullName evidence="2">Alcohol dehydrogenase</fullName>
    </submittedName>
</protein>
<feature type="domain" description="Enoyl reductase (ER)" evidence="1">
    <location>
        <begin position="18"/>
        <end position="323"/>
    </location>
</feature>
<dbReference type="Gene3D" id="3.40.50.720">
    <property type="entry name" value="NAD(P)-binding Rossmann-like Domain"/>
    <property type="match status" value="1"/>
</dbReference>
<dbReference type="CDD" id="cd05280">
    <property type="entry name" value="MDR_yhdh_yhfp"/>
    <property type="match status" value="1"/>
</dbReference>
<dbReference type="STRING" id="1423801.FD50_GL000246"/>
<dbReference type="Gene3D" id="3.90.180.10">
    <property type="entry name" value="Medium-chain alcohol dehydrogenases, catalytic domain"/>
    <property type="match status" value="1"/>
</dbReference>
<sequence>MDKFKALVLNAQEDQVTCSLRTVKLQALSAGEVLVKVAYSSLNYKDMLAFQKDGGVIKNYPLIPGIDLSGVVLASVDSSFKPGDHVLATGYGLGVNHTGGFAEIARLPAAWLLKLPDGLSLKQAMLFGTAGLTAALSIKELLHAGLQQDSNLLITGATGGVGSVATRILAHLGFTKLHALVRKDYQVELATSLGAQQVIKATEILKHGLLERQRFDYVLETVGGEVAAALLPKISYKGAMTLCGNAGGVALATNVLPFILRAVRLVGIDSVNYPQVQRREVWQLLANKWNVANQLLYNEIDLAEVPTVLEKLKLGHHYGRTIVVLDNTLDAAK</sequence>
<evidence type="ECO:0000313" key="3">
    <source>
        <dbReference type="Proteomes" id="UP000051166"/>
    </source>
</evidence>
<dbReference type="SMART" id="SM00829">
    <property type="entry name" value="PKS_ER"/>
    <property type="match status" value="1"/>
</dbReference>
<dbReference type="AlphaFoldDB" id="A0A0R1V1I4"/>
<name>A0A0R1V1I4_9LACO</name>
<dbReference type="InterPro" id="IPR013154">
    <property type="entry name" value="ADH-like_N"/>
</dbReference>
<dbReference type="PANTHER" id="PTHR43677:SF1">
    <property type="entry name" value="ACRYLYL-COA REDUCTASE ACUI-RELATED"/>
    <property type="match status" value="1"/>
</dbReference>